<keyword evidence="4" id="KW-0472">Membrane</keyword>
<keyword evidence="2 6" id="KW-0378">Hydrolase</keyword>
<gene>
    <name evidence="6" type="ORF">BU16DRAFT_462844</name>
</gene>
<dbReference type="PANTHER" id="PTHR48081:SF8">
    <property type="entry name" value="ALPHA_BETA HYDROLASE FOLD-3 DOMAIN-CONTAINING PROTEIN-RELATED"/>
    <property type="match status" value="1"/>
</dbReference>
<keyword evidence="4" id="KW-0812">Transmembrane</keyword>
<evidence type="ECO:0000313" key="6">
    <source>
        <dbReference type="EMBL" id="KAF2494879.1"/>
    </source>
</evidence>
<evidence type="ECO:0000259" key="5">
    <source>
        <dbReference type="Pfam" id="PF07859"/>
    </source>
</evidence>
<evidence type="ECO:0000313" key="7">
    <source>
        <dbReference type="Proteomes" id="UP000799750"/>
    </source>
</evidence>
<name>A0A6A6QRT2_9PEZI</name>
<dbReference type="InterPro" id="IPR029058">
    <property type="entry name" value="AB_hydrolase_fold"/>
</dbReference>
<dbReference type="GO" id="GO:0016787">
    <property type="term" value="F:hydrolase activity"/>
    <property type="evidence" value="ECO:0007669"/>
    <property type="project" value="UniProtKB-KW"/>
</dbReference>
<dbReference type="Pfam" id="PF07859">
    <property type="entry name" value="Abhydrolase_3"/>
    <property type="match status" value="1"/>
</dbReference>
<accession>A0A6A6QRT2</accession>
<evidence type="ECO:0000256" key="2">
    <source>
        <dbReference type="ARBA" id="ARBA00022801"/>
    </source>
</evidence>
<dbReference type="Proteomes" id="UP000799750">
    <property type="component" value="Unassembled WGS sequence"/>
</dbReference>
<comment type="similarity">
    <text evidence="1">Belongs to the 'GDXG' lipolytic enzyme family.</text>
</comment>
<protein>
    <submittedName>
        <fullName evidence="6">Alpha/beta-hydrolase</fullName>
    </submittedName>
</protein>
<dbReference type="OrthoDB" id="2152029at2759"/>
<dbReference type="Gene3D" id="3.40.50.1820">
    <property type="entry name" value="alpha/beta hydrolase"/>
    <property type="match status" value="1"/>
</dbReference>
<feature type="active site" evidence="3">
    <location>
        <position position="212"/>
    </location>
</feature>
<proteinExistence type="inferred from homology"/>
<sequence>MTILSKQPFKGIYVLFAMGATLAQMPIWVLKYIFQSGRQHPTWTFRQAFGERFMLAFLHHSAVVQVDGKLTLNPGKEKDRFITIDPAKASYYIGPLTSNDDVKPATIGATWYPSPLSKKADLSTETIVLHMHGGAFVIGDGRAEASGHAAKLLLKHTSATHILKPQYRLSTLPASKTSNPFPAALQDTVTAYVYLVHDLQVPPTNIIISGDSAGGNLAIALTRYLAEYGAQLKLPNPAACWLFSPWISPMLSTSEATVVARPQFHIDYLPLSFINWGTAAYSGLKGYSVLSNPYIEALGTSFETRVPIWANSGEAELLYSDIKKFTDEMGAVEGNRVVLDIEEAAPHDVVLVGNINGFEVAGENTARRAGDWWEGVRKGVSS</sequence>
<reference evidence="6" key="1">
    <citation type="journal article" date="2020" name="Stud. Mycol.">
        <title>101 Dothideomycetes genomes: a test case for predicting lifestyles and emergence of pathogens.</title>
        <authorList>
            <person name="Haridas S."/>
            <person name="Albert R."/>
            <person name="Binder M."/>
            <person name="Bloem J."/>
            <person name="Labutti K."/>
            <person name="Salamov A."/>
            <person name="Andreopoulos B."/>
            <person name="Baker S."/>
            <person name="Barry K."/>
            <person name="Bills G."/>
            <person name="Bluhm B."/>
            <person name="Cannon C."/>
            <person name="Castanera R."/>
            <person name="Culley D."/>
            <person name="Daum C."/>
            <person name="Ezra D."/>
            <person name="Gonzalez J."/>
            <person name="Henrissat B."/>
            <person name="Kuo A."/>
            <person name="Liang C."/>
            <person name="Lipzen A."/>
            <person name="Lutzoni F."/>
            <person name="Magnuson J."/>
            <person name="Mondo S."/>
            <person name="Nolan M."/>
            <person name="Ohm R."/>
            <person name="Pangilinan J."/>
            <person name="Park H.-J."/>
            <person name="Ramirez L."/>
            <person name="Alfaro M."/>
            <person name="Sun H."/>
            <person name="Tritt A."/>
            <person name="Yoshinaga Y."/>
            <person name="Zwiers L.-H."/>
            <person name="Turgeon B."/>
            <person name="Goodwin S."/>
            <person name="Spatafora J."/>
            <person name="Crous P."/>
            <person name="Grigoriev I."/>
        </authorList>
    </citation>
    <scope>NUCLEOTIDE SEQUENCE</scope>
    <source>
        <strain evidence="6">CBS 269.34</strain>
    </source>
</reference>
<dbReference type="InterPro" id="IPR050300">
    <property type="entry name" value="GDXG_lipolytic_enzyme"/>
</dbReference>
<feature type="domain" description="Alpha/beta hydrolase fold-3" evidence="5">
    <location>
        <begin position="128"/>
        <end position="350"/>
    </location>
</feature>
<dbReference type="InterPro" id="IPR013094">
    <property type="entry name" value="AB_hydrolase_3"/>
</dbReference>
<dbReference type="PANTHER" id="PTHR48081">
    <property type="entry name" value="AB HYDROLASE SUPERFAMILY PROTEIN C4A8.06C"/>
    <property type="match status" value="1"/>
</dbReference>
<feature type="transmembrane region" description="Helical" evidence="4">
    <location>
        <begin position="12"/>
        <end position="34"/>
    </location>
</feature>
<evidence type="ECO:0000256" key="1">
    <source>
        <dbReference type="ARBA" id="ARBA00010515"/>
    </source>
</evidence>
<dbReference type="InterPro" id="IPR033140">
    <property type="entry name" value="Lipase_GDXG_put_SER_AS"/>
</dbReference>
<evidence type="ECO:0000256" key="3">
    <source>
        <dbReference type="PROSITE-ProRule" id="PRU10038"/>
    </source>
</evidence>
<dbReference type="AlphaFoldDB" id="A0A6A6QRT2"/>
<evidence type="ECO:0000256" key="4">
    <source>
        <dbReference type="SAM" id="Phobius"/>
    </source>
</evidence>
<keyword evidence="4" id="KW-1133">Transmembrane helix</keyword>
<keyword evidence="7" id="KW-1185">Reference proteome</keyword>
<dbReference type="PROSITE" id="PS01174">
    <property type="entry name" value="LIPASE_GDXG_SER"/>
    <property type="match status" value="1"/>
</dbReference>
<dbReference type="EMBL" id="MU004190">
    <property type="protein sequence ID" value="KAF2494879.1"/>
    <property type="molecule type" value="Genomic_DNA"/>
</dbReference>
<organism evidence="6 7">
    <name type="scientific">Lophium mytilinum</name>
    <dbReference type="NCBI Taxonomy" id="390894"/>
    <lineage>
        <taxon>Eukaryota</taxon>
        <taxon>Fungi</taxon>
        <taxon>Dikarya</taxon>
        <taxon>Ascomycota</taxon>
        <taxon>Pezizomycotina</taxon>
        <taxon>Dothideomycetes</taxon>
        <taxon>Pleosporomycetidae</taxon>
        <taxon>Mytilinidiales</taxon>
        <taxon>Mytilinidiaceae</taxon>
        <taxon>Lophium</taxon>
    </lineage>
</organism>
<dbReference type="SUPFAM" id="SSF53474">
    <property type="entry name" value="alpha/beta-Hydrolases"/>
    <property type="match status" value="1"/>
</dbReference>